<dbReference type="Proteomes" id="UP000226431">
    <property type="component" value="Unassembled WGS sequence"/>
</dbReference>
<evidence type="ECO:0000313" key="4">
    <source>
        <dbReference type="EMBL" id="PHH80190.1"/>
    </source>
</evidence>
<dbReference type="PROSITE" id="PS51459">
    <property type="entry name" value="FIDO"/>
    <property type="match status" value="1"/>
</dbReference>
<dbReference type="InterPro" id="IPR036597">
    <property type="entry name" value="Fido-like_dom_sf"/>
</dbReference>
<evidence type="ECO:0000256" key="2">
    <source>
        <dbReference type="PIRSR" id="PIRSR640198-2"/>
    </source>
</evidence>
<gene>
    <name evidence="4" type="ORF">CDD80_2561</name>
</gene>
<dbReference type="OrthoDB" id="439046at2759"/>
<protein>
    <recommendedName>
        <fullName evidence="3">Fido domain-containing protein</fullName>
    </recommendedName>
</protein>
<dbReference type="InterPro" id="IPR003812">
    <property type="entry name" value="Fido"/>
</dbReference>
<dbReference type="AlphaFoldDB" id="A0A2C5ZK66"/>
<reference evidence="4 5" key="1">
    <citation type="submission" date="2017-06" db="EMBL/GenBank/DDBJ databases">
        <title>Ant-infecting Ophiocordyceps genomes reveal a high diversity of potential behavioral manipulation genes and a possible major role for enterotoxins.</title>
        <authorList>
            <person name="De Bekker C."/>
            <person name="Evans H.C."/>
            <person name="Brachmann A."/>
            <person name="Hughes D.P."/>
        </authorList>
    </citation>
    <scope>NUCLEOTIDE SEQUENCE [LARGE SCALE GENOMIC DNA]</scope>
    <source>
        <strain evidence="4 5">Map16</strain>
    </source>
</reference>
<keyword evidence="2" id="KW-0547">Nucleotide-binding</keyword>
<accession>A0A2C5ZK66</accession>
<feature type="binding site" evidence="2">
    <location>
        <begin position="247"/>
        <end position="254"/>
    </location>
    <ligand>
        <name>ATP</name>
        <dbReference type="ChEBI" id="CHEBI:30616"/>
    </ligand>
</feature>
<dbReference type="PANTHER" id="PTHR13504:SF38">
    <property type="entry name" value="FIDO DOMAIN-CONTAINING PROTEIN"/>
    <property type="match status" value="1"/>
</dbReference>
<dbReference type="STRING" id="2004952.A0A2C5ZK66"/>
<dbReference type="PANTHER" id="PTHR13504">
    <property type="entry name" value="FIDO DOMAIN-CONTAINING PROTEIN DDB_G0283145"/>
    <property type="match status" value="1"/>
</dbReference>
<comment type="caution">
    <text evidence="4">The sequence shown here is derived from an EMBL/GenBank/DDBJ whole genome shotgun (WGS) entry which is preliminary data.</text>
</comment>
<evidence type="ECO:0000256" key="1">
    <source>
        <dbReference type="PIRSR" id="PIRSR640198-1"/>
    </source>
</evidence>
<evidence type="ECO:0000313" key="5">
    <source>
        <dbReference type="Proteomes" id="UP000226431"/>
    </source>
</evidence>
<dbReference type="Pfam" id="PF02661">
    <property type="entry name" value="Fic"/>
    <property type="match status" value="1"/>
</dbReference>
<dbReference type="SUPFAM" id="SSF140931">
    <property type="entry name" value="Fic-like"/>
    <property type="match status" value="1"/>
</dbReference>
<dbReference type="GO" id="GO:0005524">
    <property type="term" value="F:ATP binding"/>
    <property type="evidence" value="ECO:0007669"/>
    <property type="project" value="UniProtKB-KW"/>
</dbReference>
<organism evidence="4 5">
    <name type="scientific">Ophiocordyceps camponoti-rufipedis</name>
    <dbReference type="NCBI Taxonomy" id="2004952"/>
    <lineage>
        <taxon>Eukaryota</taxon>
        <taxon>Fungi</taxon>
        <taxon>Dikarya</taxon>
        <taxon>Ascomycota</taxon>
        <taxon>Pezizomycotina</taxon>
        <taxon>Sordariomycetes</taxon>
        <taxon>Hypocreomycetidae</taxon>
        <taxon>Hypocreales</taxon>
        <taxon>Ophiocordycipitaceae</taxon>
        <taxon>Ophiocordyceps</taxon>
    </lineage>
</organism>
<keyword evidence="2" id="KW-0067">ATP-binding</keyword>
<keyword evidence="5" id="KW-1185">Reference proteome</keyword>
<feature type="domain" description="Fido" evidence="3">
    <location>
        <begin position="149"/>
        <end position="304"/>
    </location>
</feature>
<evidence type="ECO:0000259" key="3">
    <source>
        <dbReference type="PROSITE" id="PS51459"/>
    </source>
</evidence>
<proteinExistence type="predicted"/>
<dbReference type="InterPro" id="IPR040198">
    <property type="entry name" value="Fido_containing"/>
</dbReference>
<sequence length="323" mass="37030">MTIHADDVYRNYGKDENPKQLFEKASQWMRTMRRLDYGPPQYDIIDQEIHEAIVRAIYGSNAIEGAGLDLDTTVQLCRKLLRGEDLGEIPDTTPSYMYQEALVEHYRRKHPVLRSESAQYILRGRNEVIQHVRAYQHIIHAFVTEKKDMSEDLIKDTHRILTEGVPIISKDHEDVPPEMYGGLYRTVIVGAGSTNFTVPKFVPTKMKELCDNLKSELAAAADNNAIDPFSVASKYSLQFVEIHPFQDGNGRMCRMILNAILCRYAGVIVPIGEREEERVEYLDIKKRASRDMEGHGEYATFVLKRAATRIRELKKKLSGKRSL</sequence>
<feature type="active site" evidence="1">
    <location>
        <position position="243"/>
    </location>
</feature>
<name>A0A2C5ZK66_9HYPO</name>
<dbReference type="EMBL" id="NJES01000023">
    <property type="protein sequence ID" value="PHH80190.1"/>
    <property type="molecule type" value="Genomic_DNA"/>
</dbReference>
<dbReference type="Gene3D" id="1.10.3290.10">
    <property type="entry name" value="Fido-like domain"/>
    <property type="match status" value="1"/>
</dbReference>